<dbReference type="EMBL" id="BOMM01000028">
    <property type="protein sequence ID" value="GIE11363.1"/>
    <property type="molecule type" value="Genomic_DNA"/>
</dbReference>
<gene>
    <name evidence="2" type="ORF">Afe05nite_32030</name>
</gene>
<dbReference type="Proteomes" id="UP000598174">
    <property type="component" value="Unassembled WGS sequence"/>
</dbReference>
<evidence type="ECO:0000256" key="1">
    <source>
        <dbReference type="SAM" id="SignalP"/>
    </source>
</evidence>
<keyword evidence="3" id="KW-1185">Reference proteome</keyword>
<feature type="signal peptide" evidence="1">
    <location>
        <begin position="1"/>
        <end position="32"/>
    </location>
</feature>
<organism evidence="2 3">
    <name type="scientific">Paractinoplanes ferrugineus</name>
    <dbReference type="NCBI Taxonomy" id="113564"/>
    <lineage>
        <taxon>Bacteria</taxon>
        <taxon>Bacillati</taxon>
        <taxon>Actinomycetota</taxon>
        <taxon>Actinomycetes</taxon>
        <taxon>Micromonosporales</taxon>
        <taxon>Micromonosporaceae</taxon>
        <taxon>Paractinoplanes</taxon>
    </lineage>
</organism>
<evidence type="ECO:0000313" key="3">
    <source>
        <dbReference type="Proteomes" id="UP000598174"/>
    </source>
</evidence>
<proteinExistence type="predicted"/>
<sequence length="981" mass="103731">MPHNRFRRVHSVLTALSLGAASAVGLAQPAQAMNYTAATLSTWTVTDSATPTTPSVQPAGDVPLGTTVDAAGTRHTNRAYFTFDVSAYRGQAVHVAGLWTSEAKVADCATAAPIEVWRTGKVTAKSTWRTPPKDLELVDRRTLGNGSTCPAHLDVDVARYVTEALARKEKTITFGIRVSPAAESDPRAARTLQPARLSMSTNHVPTVRGPHLKNPDRPCGTLTEHPTAGDLTYFTATTTDADPNSYPGATFELWPVDRPDQRTRIGTGGGAEPVASTYLRSFADGTVLGWSVQPADHDDVGAWAKTCYLTVDNTAPAAAPLIVPRKYTETSYPGAGGPGVAGAFILDAQGDQDVVGFEYTEQGRSIPTRVKAGHPGGHAKISVTPQASGPFQLKVRSLDRAGNGSPWQTYTFYVRDTAPALEVDVTGVGTTSTITLTAPAAEVTSFGYTVDGGAETRVPAVAGVGTSHIVFTSKGVKTVVSRSYAGTKMIGSGSRTFTVDDAPKVTSPEFLSSPQPLLGTEGTFAFAPRTTGVVGYLYRFADETGSGAEQRVEAAADGTATLRWTAETPGYHGLTVVSVTADGTRSSADVEQFWVTDTRPYVYSEAGTCCPVLDAVGRPLTVWLSSDLPDVDHFVYSFDGGPEQTSDQGQSLSVTVTPTHVGNSSFTARAVRADGTKSPATTIDIYITNAPLVTTKGPYADYAVLGRESTLTFKPETPDVVGYRYYWGFEPETARTVDAAANGSATVTWTPTEEGTDILNVRAVSRDGTESDLRQIYVETYDPVVDYTGTWTAGTPSGGIGVAGQLGFFADRGGMLDATVKYLWHVDGGPVQETTRIEDTLVTYTPYTPERSGANTLYVQRQFTDGVLSPVRQFQLMVGTEPAVRSAEYPKGLWSGGAGVPGTFHFSGGTAGIVSYDYRFGDNVTGTLVTGTVAADATGAADVVFTPPQNYTWYTVNVTGRRADGTTTATSISYSFGTAAG</sequence>
<dbReference type="AlphaFoldDB" id="A0A919J001"/>
<feature type="chain" id="PRO_5036942747" evidence="1">
    <location>
        <begin position="33"/>
        <end position="981"/>
    </location>
</feature>
<protein>
    <submittedName>
        <fullName evidence="2">Uncharacterized protein</fullName>
    </submittedName>
</protein>
<reference evidence="2" key="1">
    <citation type="submission" date="2021-01" db="EMBL/GenBank/DDBJ databases">
        <title>Whole genome shotgun sequence of Actinoplanes ferrugineus NBRC 15555.</title>
        <authorList>
            <person name="Komaki H."/>
            <person name="Tamura T."/>
        </authorList>
    </citation>
    <scope>NUCLEOTIDE SEQUENCE</scope>
    <source>
        <strain evidence="2">NBRC 15555</strain>
    </source>
</reference>
<name>A0A919J001_9ACTN</name>
<accession>A0A919J001</accession>
<comment type="caution">
    <text evidence="2">The sequence shown here is derived from an EMBL/GenBank/DDBJ whole genome shotgun (WGS) entry which is preliminary data.</text>
</comment>
<keyword evidence="1" id="KW-0732">Signal</keyword>
<evidence type="ECO:0000313" key="2">
    <source>
        <dbReference type="EMBL" id="GIE11363.1"/>
    </source>
</evidence>